<dbReference type="EMBL" id="BGPR01001434">
    <property type="protein sequence ID" value="GBM53812.1"/>
    <property type="molecule type" value="Genomic_DNA"/>
</dbReference>
<dbReference type="Gene3D" id="3.80.10.10">
    <property type="entry name" value="Ribonuclease Inhibitor"/>
    <property type="match status" value="1"/>
</dbReference>
<evidence type="ECO:0000313" key="1">
    <source>
        <dbReference type="EMBL" id="GBM53812.1"/>
    </source>
</evidence>
<accession>A0A4Y2GIY8</accession>
<evidence type="ECO:0000313" key="2">
    <source>
        <dbReference type="Proteomes" id="UP000499080"/>
    </source>
</evidence>
<dbReference type="SMART" id="SM00367">
    <property type="entry name" value="LRR_CC"/>
    <property type="match status" value="2"/>
</dbReference>
<dbReference type="InterPro" id="IPR006553">
    <property type="entry name" value="Leu-rich_rpt_Cys-con_subtyp"/>
</dbReference>
<dbReference type="SUPFAM" id="SSF52047">
    <property type="entry name" value="RNI-like"/>
    <property type="match status" value="2"/>
</dbReference>
<comment type="caution">
    <text evidence="1">The sequence shown here is derived from an EMBL/GenBank/DDBJ whole genome shotgun (WGS) entry which is preliminary data.</text>
</comment>
<name>A0A4Y2GIY8_ARAVE</name>
<organism evidence="1 2">
    <name type="scientific">Araneus ventricosus</name>
    <name type="common">Orbweaver spider</name>
    <name type="synonym">Epeira ventricosa</name>
    <dbReference type="NCBI Taxonomy" id="182803"/>
    <lineage>
        <taxon>Eukaryota</taxon>
        <taxon>Metazoa</taxon>
        <taxon>Ecdysozoa</taxon>
        <taxon>Arthropoda</taxon>
        <taxon>Chelicerata</taxon>
        <taxon>Arachnida</taxon>
        <taxon>Araneae</taxon>
        <taxon>Araneomorphae</taxon>
        <taxon>Entelegynae</taxon>
        <taxon>Araneoidea</taxon>
        <taxon>Araneidae</taxon>
        <taxon>Araneus</taxon>
    </lineage>
</organism>
<dbReference type="InterPro" id="IPR032675">
    <property type="entry name" value="LRR_dom_sf"/>
</dbReference>
<gene>
    <name evidence="1" type="ORF">AVEN_24092_1</name>
</gene>
<dbReference type="OrthoDB" id="6422937at2759"/>
<sequence length="519" mass="60094">MQSRPCAKELRSSLSSCLLFAHGLDAIHTERLRSTTHSSVVMDPVSERGNNGREVLLLQNLCLKFISENFQRVKLPSSTTTNEEQKFNLKFLQKKYSTYFIEEAKRLMGRSAKLDNSYFLFLLNGYETKVDMSIFPKAYWPAVVERVKEVGHGFHEVNFKQDIRSSDSPSFKEVEEFVNEILPHLPNVKTLDLTESCNDTTLEIISLNCLKLEKLIIDKCSVTNMGLKNLCPLPLEPNLIEVKHPNVKYLSLLYVNDVQEGIGIILQNMPSLEVVMHHDVHNILYELHDMNRNLERKYNLTSLRIYSDKLQRNNLIDILNLFSDICPNIKQLQLPLETEEELYLCLKFKNLEDFSAHSLWELDLNEFLHSKTGILQRLLLDNFSLSIPVLIRNCPKLKSLHLKNVTFQNFEYDITLPSLSDLETLFLVNFDFNDDLVQKSVINILSSSQTRNSNKKLNCLKLHECVIDINFLQLVLSTCSNLKTVSFYNCWEITFDDIENLGKSFSDIKIDFADDYDIW</sequence>
<dbReference type="AlphaFoldDB" id="A0A4Y2GIY8"/>
<protein>
    <recommendedName>
        <fullName evidence="3">F-box domain-containing protein</fullName>
    </recommendedName>
</protein>
<dbReference type="Proteomes" id="UP000499080">
    <property type="component" value="Unassembled WGS sequence"/>
</dbReference>
<reference evidence="1 2" key="1">
    <citation type="journal article" date="2019" name="Sci. Rep.">
        <title>Orb-weaving spider Araneus ventricosus genome elucidates the spidroin gene catalogue.</title>
        <authorList>
            <person name="Kono N."/>
            <person name="Nakamura H."/>
            <person name="Ohtoshi R."/>
            <person name="Moran D.A.P."/>
            <person name="Shinohara A."/>
            <person name="Yoshida Y."/>
            <person name="Fujiwara M."/>
            <person name="Mori M."/>
            <person name="Tomita M."/>
            <person name="Arakawa K."/>
        </authorList>
    </citation>
    <scope>NUCLEOTIDE SEQUENCE [LARGE SCALE GENOMIC DNA]</scope>
</reference>
<keyword evidence="2" id="KW-1185">Reference proteome</keyword>
<evidence type="ECO:0008006" key="3">
    <source>
        <dbReference type="Google" id="ProtNLM"/>
    </source>
</evidence>
<proteinExistence type="predicted"/>